<dbReference type="OrthoDB" id="10394306at2759"/>
<dbReference type="RefSeq" id="XP_022470330.1">
    <property type="nucleotide sequence ID" value="XM_022623199.1"/>
</dbReference>
<dbReference type="AlphaFoldDB" id="A0A1G4AVI9"/>
<dbReference type="GeneID" id="34564709"/>
<protein>
    <submittedName>
        <fullName evidence="2">Uncharacterized protein</fullName>
    </submittedName>
</protein>
<evidence type="ECO:0000313" key="3">
    <source>
        <dbReference type="Proteomes" id="UP000176998"/>
    </source>
</evidence>
<reference evidence="2 3" key="1">
    <citation type="submission" date="2016-09" db="EMBL/GenBank/DDBJ databases">
        <authorList>
            <person name="Capua I."/>
            <person name="De Benedictis P."/>
            <person name="Joannis T."/>
            <person name="Lombin L.H."/>
            <person name="Cattoli G."/>
        </authorList>
    </citation>
    <scope>NUCLEOTIDE SEQUENCE [LARGE SCALE GENOMIC DNA]</scope>
    <source>
        <strain evidence="2 3">IMI 309357</strain>
    </source>
</reference>
<keyword evidence="3" id="KW-1185">Reference proteome</keyword>
<gene>
    <name evidence="2" type="ORF">CORC01_11576</name>
</gene>
<sequence>MCHFIWYDNECSDCGLYFDRRLTRCKDINAWGLRLACDKTYIRANQPNFRCQNCTSLETPWRKVAFLVDANEVDYYSDDPNDKDYIDGNSEKNSDSDDKSGSSEDDGDMEFQGDSGNLKRELQSPTGKG</sequence>
<feature type="compositionally biased region" description="Basic and acidic residues" evidence="1">
    <location>
        <begin position="80"/>
        <end position="102"/>
    </location>
</feature>
<dbReference type="Proteomes" id="UP000176998">
    <property type="component" value="Unassembled WGS sequence"/>
</dbReference>
<feature type="region of interest" description="Disordered" evidence="1">
    <location>
        <begin position="77"/>
        <end position="129"/>
    </location>
</feature>
<name>A0A1G4AVI9_9PEZI</name>
<proteinExistence type="predicted"/>
<organism evidence="2 3">
    <name type="scientific">Colletotrichum orchidophilum</name>
    <dbReference type="NCBI Taxonomy" id="1209926"/>
    <lineage>
        <taxon>Eukaryota</taxon>
        <taxon>Fungi</taxon>
        <taxon>Dikarya</taxon>
        <taxon>Ascomycota</taxon>
        <taxon>Pezizomycotina</taxon>
        <taxon>Sordariomycetes</taxon>
        <taxon>Hypocreomycetidae</taxon>
        <taxon>Glomerellales</taxon>
        <taxon>Glomerellaceae</taxon>
        <taxon>Colletotrichum</taxon>
    </lineage>
</organism>
<dbReference type="EMBL" id="MJBS01000127">
    <property type="protein sequence ID" value="OHE93164.1"/>
    <property type="molecule type" value="Genomic_DNA"/>
</dbReference>
<comment type="caution">
    <text evidence="2">The sequence shown here is derived from an EMBL/GenBank/DDBJ whole genome shotgun (WGS) entry which is preliminary data.</text>
</comment>
<evidence type="ECO:0000256" key="1">
    <source>
        <dbReference type="SAM" id="MobiDB-lite"/>
    </source>
</evidence>
<evidence type="ECO:0000313" key="2">
    <source>
        <dbReference type="EMBL" id="OHE93164.1"/>
    </source>
</evidence>
<accession>A0A1G4AVI9</accession>